<proteinExistence type="predicted"/>
<dbReference type="Proteomes" id="UP000221024">
    <property type="component" value="Unassembled WGS sequence"/>
</dbReference>
<reference evidence="2 3" key="1">
    <citation type="submission" date="2017-10" db="EMBL/GenBank/DDBJ databases">
        <title>Draft genome of Longimonas halophila.</title>
        <authorList>
            <person name="Goh K.M."/>
            <person name="Shamsir M.S."/>
            <person name="Lim S.W."/>
        </authorList>
    </citation>
    <scope>NUCLEOTIDE SEQUENCE [LARGE SCALE GENOMIC DNA]</scope>
    <source>
        <strain evidence="2 3">KCTC 42399</strain>
    </source>
</reference>
<comment type="caution">
    <text evidence="2">The sequence shown here is derived from an EMBL/GenBank/DDBJ whole genome shotgun (WGS) entry which is preliminary data.</text>
</comment>
<dbReference type="EMBL" id="PDEP01000003">
    <property type="protein sequence ID" value="PEN08386.1"/>
    <property type="molecule type" value="Genomic_DNA"/>
</dbReference>
<feature type="chain" id="PRO_5013742911" description="Capsule assembly Wzi family protein" evidence="1">
    <location>
        <begin position="27"/>
        <end position="490"/>
    </location>
</feature>
<feature type="signal peptide" evidence="1">
    <location>
        <begin position="1"/>
        <end position="26"/>
    </location>
</feature>
<dbReference type="AlphaFoldDB" id="A0A2H3NNB8"/>
<sequence length="490" mass="54689">MQGGKHIGVSLLIGLLSSLLPLLSHAQDTEMPPLRYHLSTSSQTALHGTTPFWQYANTYGRREAGSRFNGTTEIRALMPYWSWGPVDMQAGAALTTRFSDTPNTAHFSELYGAMRYRALRLRIGRFRHIVGGNEDALSLGSMLISRNATPIPKIELSTPGFVTIPLSEGRLRIQAYWAEGQLGAERHISRARLHQKSLHVRAVGDQFSLTAGVTQNLQWAGRDRPNSLEKYRDVLFSVTGGTGENTVAAYDVAASIDLDTWQLQAYRQFYLEDWVGLLFRSPWDGLWGIDIKRNGRHWVSDVVYEFMNTIQQDALPGLPEGRAGYYTHSGYRSGWTYQGNVLGNPLIRNPGFRAIESNPQVRDEVQNIAPTPNTMVIAHHLGLRGQPTPRTEYEARFTYSRNYGICQDQVISGEGACRIGSGDTVPPDLETIPRSQLRQDQYATHLDVRYLLSEVHGLRLRSSVAVDWGAFDGTQVGLMLGLQWDGTVAL</sequence>
<organism evidence="2 3">
    <name type="scientific">Longimonas halophila</name>
    <dbReference type="NCBI Taxonomy" id="1469170"/>
    <lineage>
        <taxon>Bacteria</taxon>
        <taxon>Pseudomonadati</taxon>
        <taxon>Rhodothermota</taxon>
        <taxon>Rhodothermia</taxon>
        <taxon>Rhodothermales</taxon>
        <taxon>Salisaetaceae</taxon>
        <taxon>Longimonas</taxon>
    </lineage>
</organism>
<protein>
    <recommendedName>
        <fullName evidence="4">Capsule assembly Wzi family protein</fullName>
    </recommendedName>
</protein>
<gene>
    <name evidence="2" type="ORF">CRI93_04540</name>
</gene>
<dbReference type="InterPro" id="IPR026950">
    <property type="entry name" value="Caps_assemb_Wzi"/>
</dbReference>
<keyword evidence="3" id="KW-1185">Reference proteome</keyword>
<evidence type="ECO:0000256" key="1">
    <source>
        <dbReference type="SAM" id="SignalP"/>
    </source>
</evidence>
<accession>A0A2H3NNB8</accession>
<dbReference type="Gene3D" id="2.40.160.130">
    <property type="entry name" value="Capsule assembly protein Wzi"/>
    <property type="match status" value="1"/>
</dbReference>
<dbReference type="RefSeq" id="WP_425436961.1">
    <property type="nucleotide sequence ID" value="NZ_PDEP01000003.1"/>
</dbReference>
<name>A0A2H3NNB8_9BACT</name>
<dbReference type="InterPro" id="IPR038636">
    <property type="entry name" value="Wzi_sf"/>
</dbReference>
<evidence type="ECO:0000313" key="2">
    <source>
        <dbReference type="EMBL" id="PEN08386.1"/>
    </source>
</evidence>
<dbReference type="Pfam" id="PF14052">
    <property type="entry name" value="Caps_assemb_Wzi"/>
    <property type="match status" value="1"/>
</dbReference>
<keyword evidence="1" id="KW-0732">Signal</keyword>
<evidence type="ECO:0000313" key="3">
    <source>
        <dbReference type="Proteomes" id="UP000221024"/>
    </source>
</evidence>
<evidence type="ECO:0008006" key="4">
    <source>
        <dbReference type="Google" id="ProtNLM"/>
    </source>
</evidence>